<evidence type="ECO:0000313" key="3">
    <source>
        <dbReference type="EMBL" id="KAK0166195.1"/>
    </source>
</evidence>
<feature type="domain" description="DUF4817" evidence="2">
    <location>
        <begin position="9"/>
        <end position="60"/>
    </location>
</feature>
<evidence type="ECO:0000256" key="1">
    <source>
        <dbReference type="SAM" id="MobiDB-lite"/>
    </source>
</evidence>
<evidence type="ECO:0000313" key="4">
    <source>
        <dbReference type="Proteomes" id="UP001168990"/>
    </source>
</evidence>
<dbReference type="AlphaFoldDB" id="A0AA39KLS5"/>
<reference evidence="3" key="2">
    <citation type="submission" date="2023-03" db="EMBL/GenBank/DDBJ databases">
        <authorList>
            <person name="Inwood S.N."/>
            <person name="Skelly J.G."/>
            <person name="Guhlin J."/>
            <person name="Harrop T.W.R."/>
            <person name="Goldson S.G."/>
            <person name="Dearden P.K."/>
        </authorList>
    </citation>
    <scope>NUCLEOTIDE SEQUENCE</scope>
    <source>
        <strain evidence="3">Irish</strain>
        <tissue evidence="3">Whole body</tissue>
    </source>
</reference>
<dbReference type="Proteomes" id="UP001168990">
    <property type="component" value="Unassembled WGS sequence"/>
</dbReference>
<accession>A0AA39KLS5</accession>
<reference evidence="3" key="1">
    <citation type="journal article" date="2023" name="bioRxiv">
        <title>Scaffold-level genome assemblies of two parasitoid biocontrol wasps reveal the parthenogenesis mechanism and an associated novel virus.</title>
        <authorList>
            <person name="Inwood S."/>
            <person name="Skelly J."/>
            <person name="Guhlin J."/>
            <person name="Harrop T."/>
            <person name="Goldson S."/>
            <person name="Dearden P."/>
        </authorList>
    </citation>
    <scope>NUCLEOTIDE SEQUENCE</scope>
    <source>
        <strain evidence="3">Irish</strain>
        <tissue evidence="3">Whole body</tissue>
    </source>
</reference>
<keyword evidence="4" id="KW-1185">Reference proteome</keyword>
<comment type="caution">
    <text evidence="3">The sequence shown here is derived from an EMBL/GenBank/DDBJ whole genome shotgun (WGS) entry which is preliminary data.</text>
</comment>
<dbReference type="EMBL" id="JAQQBS010001422">
    <property type="protein sequence ID" value="KAK0166195.1"/>
    <property type="molecule type" value="Genomic_DNA"/>
</dbReference>
<dbReference type="Pfam" id="PF16087">
    <property type="entry name" value="DUF4817"/>
    <property type="match status" value="1"/>
</dbReference>
<proteinExistence type="predicted"/>
<organism evidence="3 4">
    <name type="scientific">Microctonus aethiopoides</name>
    <dbReference type="NCBI Taxonomy" id="144406"/>
    <lineage>
        <taxon>Eukaryota</taxon>
        <taxon>Metazoa</taxon>
        <taxon>Ecdysozoa</taxon>
        <taxon>Arthropoda</taxon>
        <taxon>Hexapoda</taxon>
        <taxon>Insecta</taxon>
        <taxon>Pterygota</taxon>
        <taxon>Neoptera</taxon>
        <taxon>Endopterygota</taxon>
        <taxon>Hymenoptera</taxon>
        <taxon>Apocrita</taxon>
        <taxon>Ichneumonoidea</taxon>
        <taxon>Braconidae</taxon>
        <taxon>Euphorinae</taxon>
        <taxon>Microctonus</taxon>
    </lineage>
</organism>
<evidence type="ECO:0000259" key="2">
    <source>
        <dbReference type="Pfam" id="PF16087"/>
    </source>
</evidence>
<protein>
    <recommendedName>
        <fullName evidence="2">DUF4817 domain-containing protein</fullName>
    </recommendedName>
</protein>
<dbReference type="InterPro" id="IPR032135">
    <property type="entry name" value="DUF4817"/>
</dbReference>
<gene>
    <name evidence="3" type="ORF">PV328_004636</name>
</gene>
<feature type="region of interest" description="Disordered" evidence="1">
    <location>
        <begin position="126"/>
        <end position="145"/>
    </location>
</feature>
<sequence>MPNDVYFTDERIYFVKEFFRGVSLRTISNNFVEKNPNRPKPSPATIKNIVKRFNATGNVNREGNYKQPRKALSKDIIATICQKKQCDNNLSISAIAKSLNISTTSVRSVLRENDLYEIFSHQTGASSNQSISRKKKSKQVNGKINKSHEATIVNDLFNKSSCTNGDLQQK</sequence>
<name>A0AA39KLS5_9HYME</name>